<gene>
    <name evidence="7" type="primary">EXPB15_1</name>
    <name evidence="7" type="ORF">g.26237</name>
</gene>
<evidence type="ECO:0000313" key="7">
    <source>
        <dbReference type="EMBL" id="JAT65768.1"/>
    </source>
</evidence>
<keyword evidence="3" id="KW-0964">Secreted</keyword>
<dbReference type="AlphaFoldDB" id="A0A1D1ZFZ0"/>
<evidence type="ECO:0000259" key="5">
    <source>
        <dbReference type="PROSITE" id="PS50842"/>
    </source>
</evidence>
<feature type="chain" id="PRO_5008900969" evidence="4">
    <location>
        <begin position="20"/>
        <end position="317"/>
    </location>
</feature>
<dbReference type="InterPro" id="IPR005795">
    <property type="entry name" value="LolPI"/>
</dbReference>
<dbReference type="Pfam" id="PF03330">
    <property type="entry name" value="DPBB_1"/>
    <property type="match status" value="1"/>
</dbReference>
<dbReference type="SUPFAM" id="SSF50685">
    <property type="entry name" value="Barwin-like endoglucanases"/>
    <property type="match status" value="1"/>
</dbReference>
<dbReference type="InterPro" id="IPR036908">
    <property type="entry name" value="RlpA-like_sf"/>
</dbReference>
<reference evidence="7" key="1">
    <citation type="submission" date="2015-07" db="EMBL/GenBank/DDBJ databases">
        <title>Transcriptome Assembly of Anthurium amnicola.</title>
        <authorList>
            <person name="Suzuki J."/>
        </authorList>
    </citation>
    <scope>NUCLEOTIDE SEQUENCE</scope>
</reference>
<dbReference type="Pfam" id="PF01357">
    <property type="entry name" value="Expansin_C"/>
    <property type="match status" value="1"/>
</dbReference>
<dbReference type="PANTHER" id="PTHR31692">
    <property type="entry name" value="EXPANSIN-B3"/>
    <property type="match status" value="1"/>
</dbReference>
<dbReference type="PRINTS" id="PR01225">
    <property type="entry name" value="EXPANSNFAMLY"/>
</dbReference>
<comment type="similarity">
    <text evidence="2">Belongs to the expansin family. Expansin B subfamily.</text>
</comment>
<dbReference type="InterPro" id="IPR007117">
    <property type="entry name" value="Expansin_CBD"/>
</dbReference>
<dbReference type="PRINTS" id="PR00829">
    <property type="entry name" value="LOLP1ALLERGN"/>
</dbReference>
<sequence length="317" mass="33339">LCLLTFLSPLYLISTPVVCTPTTAMATVLSPLRCHLHSLQYCLFSLLAVAALLSLPGQCSAYSYNRRLLTSRNATGTAAGWSPAGATWYGGPEGFGSDGGACGYGKTVGQAPFNSRIAAGGPSIFKSGRECGACYKVRCTGHPACSGNPVTVVITDECPGGPCLAETVHFDLSGTAFGAMALPGRADQLRNVGVLPVQFMRTQCRYPGVNVAFHVDAGSNPYYLAVLIEYEDGDGDLSAVDLHQGTARALSGPSGSWLAMQPSWGALWKFNSGPALHPPFSFRLTSLRSGKTIFADNVIPAGWQPGATYRSLVNFNS</sequence>
<evidence type="ECO:0000256" key="3">
    <source>
        <dbReference type="ARBA" id="ARBA00022525"/>
    </source>
</evidence>
<keyword evidence="4" id="KW-0732">Signal</keyword>
<dbReference type="SMART" id="SM00837">
    <property type="entry name" value="DPBB_1"/>
    <property type="match status" value="1"/>
</dbReference>
<comment type="subcellular location">
    <subcellularLocation>
        <location evidence="1">Secreted</location>
    </subcellularLocation>
</comment>
<dbReference type="Gene3D" id="2.60.40.760">
    <property type="entry name" value="Expansin, cellulose-binding-like domain"/>
    <property type="match status" value="1"/>
</dbReference>
<dbReference type="CDD" id="cd22275">
    <property type="entry name" value="DPBB_EXPB_N"/>
    <property type="match status" value="1"/>
</dbReference>
<dbReference type="PANTHER" id="PTHR31692:SF56">
    <property type="entry name" value="EXPANSIN-B2-RELATED"/>
    <property type="match status" value="1"/>
</dbReference>
<evidence type="ECO:0000256" key="2">
    <source>
        <dbReference type="ARBA" id="ARBA00005650"/>
    </source>
</evidence>
<name>A0A1D1ZFZ0_9ARAE</name>
<feature type="domain" description="Expansin-like CBD" evidence="6">
    <location>
        <begin position="222"/>
        <end position="311"/>
    </location>
</feature>
<dbReference type="InterPro" id="IPR009009">
    <property type="entry name" value="RlpA-like_DPBB"/>
</dbReference>
<dbReference type="PROSITE" id="PS50842">
    <property type="entry name" value="EXPANSIN_EG45"/>
    <property type="match status" value="1"/>
</dbReference>
<feature type="non-terminal residue" evidence="7">
    <location>
        <position position="1"/>
    </location>
</feature>
<protein>
    <submittedName>
        <fullName evidence="7">Expansin-B15</fullName>
    </submittedName>
</protein>
<organism evidence="7">
    <name type="scientific">Anthurium amnicola</name>
    <dbReference type="NCBI Taxonomy" id="1678845"/>
    <lineage>
        <taxon>Eukaryota</taxon>
        <taxon>Viridiplantae</taxon>
        <taxon>Streptophyta</taxon>
        <taxon>Embryophyta</taxon>
        <taxon>Tracheophyta</taxon>
        <taxon>Spermatophyta</taxon>
        <taxon>Magnoliopsida</taxon>
        <taxon>Liliopsida</taxon>
        <taxon>Araceae</taxon>
        <taxon>Pothoideae</taxon>
        <taxon>Potheae</taxon>
        <taxon>Anthurium</taxon>
    </lineage>
</organism>
<feature type="domain" description="Expansin-like EG45" evidence="5">
    <location>
        <begin position="99"/>
        <end position="209"/>
    </location>
</feature>
<proteinExistence type="inferred from homology"/>
<dbReference type="InterPro" id="IPR007112">
    <property type="entry name" value="Expansin/allergen_DPBB_dom"/>
</dbReference>
<dbReference type="GO" id="GO:0005576">
    <property type="term" value="C:extracellular region"/>
    <property type="evidence" value="ECO:0007669"/>
    <property type="project" value="UniProtKB-SubCell"/>
</dbReference>
<dbReference type="Gene3D" id="2.40.40.10">
    <property type="entry name" value="RlpA-like domain"/>
    <property type="match status" value="1"/>
</dbReference>
<accession>A0A1D1ZFZ0</accession>
<dbReference type="InterPro" id="IPR007118">
    <property type="entry name" value="Expan_Lol_pI"/>
</dbReference>
<dbReference type="SUPFAM" id="SSF49590">
    <property type="entry name" value="PHL pollen allergen"/>
    <property type="match status" value="1"/>
</dbReference>
<evidence type="ECO:0000256" key="4">
    <source>
        <dbReference type="SAM" id="SignalP"/>
    </source>
</evidence>
<dbReference type="InterPro" id="IPR036749">
    <property type="entry name" value="Expansin_CBD_sf"/>
</dbReference>
<feature type="signal peptide" evidence="4">
    <location>
        <begin position="1"/>
        <end position="19"/>
    </location>
</feature>
<dbReference type="PROSITE" id="PS50843">
    <property type="entry name" value="EXPANSIN_CBD"/>
    <property type="match status" value="1"/>
</dbReference>
<evidence type="ECO:0000256" key="1">
    <source>
        <dbReference type="ARBA" id="ARBA00004613"/>
    </source>
</evidence>
<evidence type="ECO:0000259" key="6">
    <source>
        <dbReference type="PROSITE" id="PS50843"/>
    </source>
</evidence>
<dbReference type="EMBL" id="GDJX01002168">
    <property type="protein sequence ID" value="JAT65768.1"/>
    <property type="molecule type" value="Transcribed_RNA"/>
</dbReference>